<name>A0A0B4FLL6_METAF</name>
<proteinExistence type="inferred from homology"/>
<dbReference type="EMBL" id="AZNF01000001">
    <property type="protein sequence ID" value="KID71333.1"/>
    <property type="molecule type" value="Genomic_DNA"/>
</dbReference>
<protein>
    <submittedName>
        <fullName evidence="4">DUF1715 domain-containing protein</fullName>
    </submittedName>
</protein>
<dbReference type="PANTHER" id="PTHR28532">
    <property type="entry name" value="GEO13458P1"/>
    <property type="match status" value="1"/>
</dbReference>
<dbReference type="VEuPathDB" id="FungiDB:MAN_00932"/>
<dbReference type="Pfam" id="PF09811">
    <property type="entry name" value="Yae1_N"/>
    <property type="match status" value="1"/>
</dbReference>
<comment type="similarity">
    <text evidence="1">Belongs to the LTO1 family.</text>
</comment>
<dbReference type="AlphaFoldDB" id="A0A0B4FLL6"/>
<feature type="non-terminal residue" evidence="4">
    <location>
        <position position="1"/>
    </location>
</feature>
<organism evidence="4 5">
    <name type="scientific">Metarhizium anisopliae (strain ARSEF 549)</name>
    <dbReference type="NCBI Taxonomy" id="3151832"/>
    <lineage>
        <taxon>Eukaryota</taxon>
        <taxon>Fungi</taxon>
        <taxon>Dikarya</taxon>
        <taxon>Ascomycota</taxon>
        <taxon>Pezizomycotina</taxon>
        <taxon>Sordariomycetes</taxon>
        <taxon>Hypocreomycetidae</taxon>
        <taxon>Hypocreales</taxon>
        <taxon>Clavicipitaceae</taxon>
        <taxon>Metarhizium</taxon>
    </lineage>
</organism>
<dbReference type="PANTHER" id="PTHR28532:SF1">
    <property type="entry name" value="ORAL CANCER OVEREXPRESSED 1"/>
    <property type="match status" value="1"/>
</dbReference>
<dbReference type="HOGENOM" id="CLU_093235_1_0_1"/>
<dbReference type="Proteomes" id="UP000031186">
    <property type="component" value="Unassembled WGS sequence"/>
</dbReference>
<evidence type="ECO:0000313" key="5">
    <source>
        <dbReference type="Proteomes" id="UP000031186"/>
    </source>
</evidence>
<feature type="compositionally biased region" description="Polar residues" evidence="2">
    <location>
        <begin position="74"/>
        <end position="84"/>
    </location>
</feature>
<feature type="region of interest" description="Disordered" evidence="2">
    <location>
        <begin position="67"/>
        <end position="95"/>
    </location>
</feature>
<evidence type="ECO:0000259" key="3">
    <source>
        <dbReference type="Pfam" id="PF09811"/>
    </source>
</evidence>
<dbReference type="InterPro" id="IPR019191">
    <property type="entry name" value="Essential_protein_Yae1_N"/>
</dbReference>
<dbReference type="OrthoDB" id="48036at2759"/>
<evidence type="ECO:0000313" key="4">
    <source>
        <dbReference type="EMBL" id="KID71333.1"/>
    </source>
</evidence>
<reference evidence="4 5" key="1">
    <citation type="journal article" date="2014" name="Proc. Natl. Acad. Sci. U.S.A.">
        <title>Trajectory and genomic determinants of fungal-pathogen speciation and host adaptation.</title>
        <authorList>
            <person name="Hu X."/>
            <person name="Xiao G."/>
            <person name="Zheng P."/>
            <person name="Shang Y."/>
            <person name="Su Y."/>
            <person name="Zhang X."/>
            <person name="Liu X."/>
            <person name="Zhan S."/>
            <person name="St Leger R.J."/>
            <person name="Wang C."/>
        </authorList>
    </citation>
    <scope>NUCLEOTIDE SEQUENCE [LARGE SCALE GENOMIC DNA]</scope>
    <source>
        <strain evidence="4 5">ARSEF 549</strain>
    </source>
</reference>
<feature type="domain" description="Essential protein Yae1 N-terminal" evidence="3">
    <location>
        <begin position="22"/>
        <end position="56"/>
    </location>
</feature>
<keyword evidence="5" id="KW-1185">Reference proteome</keyword>
<gene>
    <name evidence="4" type="ORF">MAN_00932</name>
</gene>
<sequence>MPSTPDPFDDVLNLEDNFYQRGYSQGLADGEKAGRMEGRSFGMQQGFDKFLESGRLASRAIVWANRIPPRAEQSPAQGSGCSDTQEGKKACALPSLPNNARLEKNVRMVYSLVEPDTLSTENTDEAVQDFDDRVKRAQGKAKVVERMAS</sequence>
<comment type="caution">
    <text evidence="4">The sequence shown here is derived from an EMBL/GenBank/DDBJ whole genome shotgun (WGS) entry which is preliminary data.</text>
</comment>
<evidence type="ECO:0000256" key="1">
    <source>
        <dbReference type="ARBA" id="ARBA00038090"/>
    </source>
</evidence>
<dbReference type="InterPro" id="IPR052436">
    <property type="entry name" value="LTO1_adapter"/>
</dbReference>
<accession>A0A0B4FLL6</accession>
<evidence type="ECO:0000256" key="2">
    <source>
        <dbReference type="SAM" id="MobiDB-lite"/>
    </source>
</evidence>